<proteinExistence type="predicted"/>
<name>A0A8E7EIQ8_9EURY</name>
<dbReference type="Proteomes" id="UP000680656">
    <property type="component" value="Chromosome"/>
</dbReference>
<dbReference type="EMBL" id="CP075546">
    <property type="protein sequence ID" value="QVV88364.1"/>
    <property type="molecule type" value="Genomic_DNA"/>
</dbReference>
<gene>
    <name evidence="1" type="ORF">KHC33_13680</name>
</gene>
<dbReference type="AlphaFoldDB" id="A0A8E7EIQ8"/>
<organism evidence="1 2">
    <name type="scientific">Methanospirillum purgamenti</name>
    <dbReference type="NCBI Taxonomy" id="2834276"/>
    <lineage>
        <taxon>Archaea</taxon>
        <taxon>Methanobacteriati</taxon>
        <taxon>Methanobacteriota</taxon>
        <taxon>Stenosarchaea group</taxon>
        <taxon>Methanomicrobia</taxon>
        <taxon>Methanomicrobiales</taxon>
        <taxon>Methanospirillaceae</taxon>
        <taxon>Methanospirillum</taxon>
    </lineage>
</organism>
<dbReference type="RefSeq" id="WP_214419179.1">
    <property type="nucleotide sequence ID" value="NZ_CP075546.1"/>
</dbReference>
<dbReference type="KEGG" id="mrtj:KHC33_13680"/>
<dbReference type="GeneID" id="65098254"/>
<keyword evidence="2" id="KW-1185">Reference proteome</keyword>
<evidence type="ECO:0000313" key="1">
    <source>
        <dbReference type="EMBL" id="QVV88364.1"/>
    </source>
</evidence>
<accession>A0A8E7EIQ8</accession>
<evidence type="ECO:0000313" key="2">
    <source>
        <dbReference type="Proteomes" id="UP000680656"/>
    </source>
</evidence>
<protein>
    <submittedName>
        <fullName evidence="1">Uncharacterized protein</fullName>
    </submittedName>
</protein>
<sequence>MTQNGINAVFQTGVIFGRITQLSVDRGFVMSQKEMALSDLLTLLSEEMGDLPVNPSVCERILAEVKELIESLKKYEADEPLKIDDSRIMIGFVSRWTDILLDEFINHSGDIQNDTENAIEIAESEE</sequence>
<reference evidence="1 2" key="1">
    <citation type="submission" date="2021-05" db="EMBL/GenBank/DDBJ databases">
        <title>A novel Methanospirillum isolate from a pyrite-forming mixed culture.</title>
        <authorList>
            <person name="Bunk B."/>
            <person name="Sproer C."/>
            <person name="Spring S."/>
            <person name="Pester M."/>
        </authorList>
    </citation>
    <scope>NUCLEOTIDE SEQUENCE [LARGE SCALE GENOMIC DNA]</scope>
    <source>
        <strain evidence="1 2">J.3.6.1-F.2.7.3</strain>
    </source>
</reference>